<reference evidence="5" key="1">
    <citation type="journal article" date="2020" name="Stud. Mycol.">
        <title>101 Dothideomycetes genomes: a test case for predicting lifestyles and emergence of pathogens.</title>
        <authorList>
            <person name="Haridas S."/>
            <person name="Albert R."/>
            <person name="Binder M."/>
            <person name="Bloem J."/>
            <person name="Labutti K."/>
            <person name="Salamov A."/>
            <person name="Andreopoulos B."/>
            <person name="Baker S."/>
            <person name="Barry K."/>
            <person name="Bills G."/>
            <person name="Bluhm B."/>
            <person name="Cannon C."/>
            <person name="Castanera R."/>
            <person name="Culley D."/>
            <person name="Daum C."/>
            <person name="Ezra D."/>
            <person name="Gonzalez J."/>
            <person name="Henrissat B."/>
            <person name="Kuo A."/>
            <person name="Liang C."/>
            <person name="Lipzen A."/>
            <person name="Lutzoni F."/>
            <person name="Magnuson J."/>
            <person name="Mondo S."/>
            <person name="Nolan M."/>
            <person name="Ohm R."/>
            <person name="Pangilinan J."/>
            <person name="Park H.-J."/>
            <person name="Ramirez L."/>
            <person name="Alfaro M."/>
            <person name="Sun H."/>
            <person name="Tritt A."/>
            <person name="Yoshinaga Y."/>
            <person name="Zwiers L.-H."/>
            <person name="Turgeon B."/>
            <person name="Goodwin S."/>
            <person name="Spatafora J."/>
            <person name="Crous P."/>
            <person name="Grigoriev I."/>
        </authorList>
    </citation>
    <scope>NUCLEOTIDE SEQUENCE</scope>
    <source>
        <strain evidence="5">CBS 119925</strain>
    </source>
</reference>
<feature type="region of interest" description="Disordered" evidence="4">
    <location>
        <begin position="1"/>
        <end position="112"/>
    </location>
</feature>
<dbReference type="GO" id="GO:0006364">
    <property type="term" value="P:rRNA processing"/>
    <property type="evidence" value="ECO:0007669"/>
    <property type="project" value="TreeGrafter"/>
</dbReference>
<dbReference type="InterPro" id="IPR014612">
    <property type="entry name" value="Pop7/Rpp20"/>
</dbReference>
<dbReference type="InterPro" id="IPR020241">
    <property type="entry name" value="RNase_P/MRP_Pop7_fungi"/>
</dbReference>
<dbReference type="GO" id="GO:0000171">
    <property type="term" value="F:ribonuclease MRP activity"/>
    <property type="evidence" value="ECO:0007669"/>
    <property type="project" value="TreeGrafter"/>
</dbReference>
<dbReference type="OrthoDB" id="5416589at2759"/>
<dbReference type="Proteomes" id="UP000799440">
    <property type="component" value="Unassembled WGS sequence"/>
</dbReference>
<dbReference type="Gene3D" id="3.30.110.20">
    <property type="entry name" value="Alba-like domain"/>
    <property type="match status" value="1"/>
</dbReference>
<keyword evidence="2" id="KW-0819">tRNA processing</keyword>
<name>A0A6A6VNI5_9PLEO</name>
<dbReference type="PANTHER" id="PTHR28256:SF1">
    <property type="entry name" value="RIBONUCLEASES P_MRP PROTEIN SUBUNIT POP7"/>
    <property type="match status" value="1"/>
</dbReference>
<sequence length="294" mass="31706">MPISITSKRGQKRTRNGTSKPSTQPPPKTPPSAQPPKDSSTTLLSTTTTTTSVPEQQVPQQHPQSKSKPQPSHPHPRTHKKIPRLPPNTSIHTRPLPHPAPPNLHTSSSSPKTVYIRASTPFIPTIKRIRSLLKEVEKRNTQSENAGNQRYGGRQGLRADGGLTCEGVERAIAEGGINGEGGKERECVYVKATGRAISRALEVGCYFQGEVGMKVTVKTGSVRVVDDVEVKEEGDAGGGEDTEMVDVEADEEGGGGESGKSKKKRRRGKVLSLDDVPETRIRTVSSVTVEICMV</sequence>
<evidence type="ECO:0000313" key="6">
    <source>
        <dbReference type="Proteomes" id="UP000799440"/>
    </source>
</evidence>
<evidence type="ECO:0000256" key="3">
    <source>
        <dbReference type="ARBA" id="ARBA00023242"/>
    </source>
</evidence>
<accession>A0A6A6VNI5</accession>
<dbReference type="GO" id="GO:0034965">
    <property type="term" value="P:intronic box C/D snoRNA processing"/>
    <property type="evidence" value="ECO:0007669"/>
    <property type="project" value="TreeGrafter"/>
</dbReference>
<dbReference type="GO" id="GO:0001682">
    <property type="term" value="P:tRNA 5'-leader removal"/>
    <property type="evidence" value="ECO:0007669"/>
    <property type="project" value="InterPro"/>
</dbReference>
<evidence type="ECO:0000256" key="4">
    <source>
        <dbReference type="SAM" id="MobiDB-lite"/>
    </source>
</evidence>
<proteinExistence type="predicted"/>
<dbReference type="GO" id="GO:0005655">
    <property type="term" value="C:nucleolar ribonuclease P complex"/>
    <property type="evidence" value="ECO:0007669"/>
    <property type="project" value="InterPro"/>
</dbReference>
<dbReference type="GO" id="GO:0000172">
    <property type="term" value="C:ribonuclease MRP complex"/>
    <property type="evidence" value="ECO:0007669"/>
    <property type="project" value="InterPro"/>
</dbReference>
<feature type="compositionally biased region" description="Pro residues" evidence="4">
    <location>
        <begin position="23"/>
        <end position="34"/>
    </location>
</feature>
<dbReference type="EMBL" id="MU006561">
    <property type="protein sequence ID" value="KAF2752182.1"/>
    <property type="molecule type" value="Genomic_DNA"/>
</dbReference>
<evidence type="ECO:0000256" key="2">
    <source>
        <dbReference type="ARBA" id="ARBA00022694"/>
    </source>
</evidence>
<feature type="compositionally biased region" description="Basic residues" evidence="4">
    <location>
        <begin position="74"/>
        <end position="83"/>
    </location>
</feature>
<keyword evidence="3" id="KW-0539">Nucleus</keyword>
<evidence type="ECO:0000256" key="1">
    <source>
        <dbReference type="ARBA" id="ARBA00004123"/>
    </source>
</evidence>
<dbReference type="InterPro" id="IPR036882">
    <property type="entry name" value="Alba-like_dom_sf"/>
</dbReference>
<dbReference type="AlphaFoldDB" id="A0A6A6VNI5"/>
<feature type="region of interest" description="Disordered" evidence="4">
    <location>
        <begin position="231"/>
        <end position="270"/>
    </location>
</feature>
<feature type="compositionally biased region" description="Acidic residues" evidence="4">
    <location>
        <begin position="238"/>
        <end position="254"/>
    </location>
</feature>
<dbReference type="GO" id="GO:0004526">
    <property type="term" value="F:ribonuclease P activity"/>
    <property type="evidence" value="ECO:0007669"/>
    <property type="project" value="TreeGrafter"/>
</dbReference>
<dbReference type="Pfam" id="PF12328">
    <property type="entry name" value="Rpp20"/>
    <property type="match status" value="1"/>
</dbReference>
<dbReference type="PANTHER" id="PTHR28256">
    <property type="entry name" value="RIBONUCLEASES P/MRP PROTEIN SUBUNIT POP7"/>
    <property type="match status" value="1"/>
</dbReference>
<dbReference type="GO" id="GO:0000294">
    <property type="term" value="P:nuclear-transcribed mRNA catabolic process, RNase MRP-dependent"/>
    <property type="evidence" value="ECO:0007669"/>
    <property type="project" value="TreeGrafter"/>
</dbReference>
<organism evidence="5 6">
    <name type="scientific">Sporormia fimetaria CBS 119925</name>
    <dbReference type="NCBI Taxonomy" id="1340428"/>
    <lineage>
        <taxon>Eukaryota</taxon>
        <taxon>Fungi</taxon>
        <taxon>Dikarya</taxon>
        <taxon>Ascomycota</taxon>
        <taxon>Pezizomycotina</taxon>
        <taxon>Dothideomycetes</taxon>
        <taxon>Pleosporomycetidae</taxon>
        <taxon>Pleosporales</taxon>
        <taxon>Sporormiaceae</taxon>
        <taxon>Sporormia</taxon>
    </lineage>
</organism>
<feature type="compositionally biased region" description="Low complexity" evidence="4">
    <location>
        <begin position="35"/>
        <end position="70"/>
    </location>
</feature>
<comment type="subcellular location">
    <subcellularLocation>
        <location evidence="1">Nucleus</location>
    </subcellularLocation>
</comment>
<keyword evidence="6" id="KW-1185">Reference proteome</keyword>
<gene>
    <name evidence="5" type="ORF">M011DRAFT_523021</name>
</gene>
<protein>
    <submittedName>
        <fullName evidence="5">Uncharacterized protein</fullName>
    </submittedName>
</protein>
<dbReference type="GO" id="GO:0003723">
    <property type="term" value="F:RNA binding"/>
    <property type="evidence" value="ECO:0007669"/>
    <property type="project" value="TreeGrafter"/>
</dbReference>
<evidence type="ECO:0000313" key="5">
    <source>
        <dbReference type="EMBL" id="KAF2752182.1"/>
    </source>
</evidence>